<sequence>MSRNSSSTVGTPSGREVARRLFAAEYTDATYSYSESDEERAPNYVVTPTGVRINRLFVAGVLTEVSPAGESMLRARIVDPTGAFVVYAGQYQPDAMTFLDSATPPVFVCVTGKARTFSPDDTDVVYTSIRPEMIAEIDSDTRDRWTVSTAKRTLERIATVTGALRSDRSERSGDLTTALRDAGVDPSLAAGVPIAIEQYGTTEAYLADLQRLSLDAVQLVAGEIDAVDELSRSPDEKATDVSFTPVIDPALQPAAPDSKAKPEPSPVDRETVDEPALEDSTETPPEAVSEETDAAFDIEADIDEEFDPEEFELDAEIRNEVESEFGTEFSTAAEVDTSEEPTSEESSADDGIGGESAEPSDSDADAPVASVTDEASDEAATDDATERDVTTVLLETMRDLDDGDGADRDRLIERVSETTGASETAVSDAIQDALMSGQCYEPDDETLKPI</sequence>
<proteinExistence type="predicted"/>
<feature type="compositionally biased region" description="Basic and acidic residues" evidence="1">
    <location>
        <begin position="258"/>
        <end position="272"/>
    </location>
</feature>
<dbReference type="GeneID" id="71926830"/>
<evidence type="ECO:0000313" key="3">
    <source>
        <dbReference type="Proteomes" id="UP000831768"/>
    </source>
</evidence>
<protein>
    <recommendedName>
        <fullName evidence="4">Glycerol dehydrogenase</fullName>
    </recommendedName>
</protein>
<keyword evidence="3" id="KW-1185">Reference proteome</keyword>
<organism evidence="2 3">
    <name type="scientific">Halocatena salina</name>
    <dbReference type="NCBI Taxonomy" id="2934340"/>
    <lineage>
        <taxon>Archaea</taxon>
        <taxon>Methanobacteriati</taxon>
        <taxon>Methanobacteriota</taxon>
        <taxon>Stenosarchaea group</taxon>
        <taxon>Halobacteria</taxon>
        <taxon>Halobacteriales</taxon>
        <taxon>Natronomonadaceae</taxon>
        <taxon>Halocatena</taxon>
    </lineage>
</organism>
<reference evidence="2" key="1">
    <citation type="submission" date="2022-04" db="EMBL/GenBank/DDBJ databases">
        <title>Halocatena sp. nov., isolated from a salt lake.</title>
        <authorList>
            <person name="Cui H.-L."/>
        </authorList>
    </citation>
    <scope>NUCLEOTIDE SEQUENCE</scope>
    <source>
        <strain evidence="2">AD-1</strain>
    </source>
</reference>
<dbReference type="Proteomes" id="UP000831768">
    <property type="component" value="Chromosome"/>
</dbReference>
<evidence type="ECO:0000256" key="1">
    <source>
        <dbReference type="SAM" id="MobiDB-lite"/>
    </source>
</evidence>
<dbReference type="AlphaFoldDB" id="A0A8U0A492"/>
<feature type="compositionally biased region" description="Acidic residues" evidence="1">
    <location>
        <begin position="288"/>
        <end position="314"/>
    </location>
</feature>
<accession>A0A8U0A492</accession>
<feature type="compositionally biased region" description="Acidic residues" evidence="1">
    <location>
        <begin position="374"/>
        <end position="383"/>
    </location>
</feature>
<evidence type="ECO:0000313" key="2">
    <source>
        <dbReference type="EMBL" id="UPM43278.1"/>
    </source>
</evidence>
<name>A0A8U0A492_9EURY</name>
<evidence type="ECO:0008006" key="4">
    <source>
        <dbReference type="Google" id="ProtNLM"/>
    </source>
</evidence>
<feature type="compositionally biased region" description="Acidic residues" evidence="1">
    <location>
        <begin position="336"/>
        <end position="348"/>
    </location>
</feature>
<dbReference type="EMBL" id="CP096019">
    <property type="protein sequence ID" value="UPM43278.1"/>
    <property type="molecule type" value="Genomic_DNA"/>
</dbReference>
<dbReference type="InterPro" id="IPR036388">
    <property type="entry name" value="WH-like_DNA-bd_sf"/>
</dbReference>
<dbReference type="RefSeq" id="WP_247993945.1">
    <property type="nucleotide sequence ID" value="NZ_CP096019.1"/>
</dbReference>
<dbReference type="KEGG" id="haad:MW046_02245"/>
<gene>
    <name evidence="2" type="ORF">MW046_02245</name>
</gene>
<dbReference type="Gene3D" id="1.10.10.10">
    <property type="entry name" value="Winged helix-like DNA-binding domain superfamily/Winged helix DNA-binding domain"/>
    <property type="match status" value="1"/>
</dbReference>
<feature type="region of interest" description="Disordered" evidence="1">
    <location>
        <begin position="231"/>
        <end position="390"/>
    </location>
</feature>